<keyword evidence="3" id="KW-1185">Reference proteome</keyword>
<gene>
    <name evidence="2" type="ORF">M501DRAFT_1016509</name>
</gene>
<dbReference type="EMBL" id="MU006095">
    <property type="protein sequence ID" value="KAF2839428.1"/>
    <property type="molecule type" value="Genomic_DNA"/>
</dbReference>
<evidence type="ECO:0000313" key="3">
    <source>
        <dbReference type="Proteomes" id="UP000799429"/>
    </source>
</evidence>
<comment type="caution">
    <text evidence="2">The sequence shown here is derived from an EMBL/GenBank/DDBJ whole genome shotgun (WGS) entry which is preliminary data.</text>
</comment>
<sequence>MDSQSTTIIEPATTSTIQPSSSSVRSQSTPAPPALERRGSSFLSLSPIASDSYPLLRRPSTFLVLSPKASGSSYPVTPLVSPPAVNSTVNPLSLVPEVGNQTVQAPLHRRSSSVSSDGSARPRFLKLGPVHFGGEQGVGDFAEVEE</sequence>
<evidence type="ECO:0000313" key="2">
    <source>
        <dbReference type="EMBL" id="KAF2839428.1"/>
    </source>
</evidence>
<proteinExistence type="predicted"/>
<name>A0A9P4VQ38_9PEZI</name>
<dbReference type="OrthoDB" id="3945992at2759"/>
<evidence type="ECO:0000256" key="1">
    <source>
        <dbReference type="SAM" id="MobiDB-lite"/>
    </source>
</evidence>
<organism evidence="2 3">
    <name type="scientific">Patellaria atrata CBS 101060</name>
    <dbReference type="NCBI Taxonomy" id="1346257"/>
    <lineage>
        <taxon>Eukaryota</taxon>
        <taxon>Fungi</taxon>
        <taxon>Dikarya</taxon>
        <taxon>Ascomycota</taxon>
        <taxon>Pezizomycotina</taxon>
        <taxon>Dothideomycetes</taxon>
        <taxon>Dothideomycetes incertae sedis</taxon>
        <taxon>Patellariales</taxon>
        <taxon>Patellariaceae</taxon>
        <taxon>Patellaria</taxon>
    </lineage>
</organism>
<reference evidence="2" key="1">
    <citation type="journal article" date="2020" name="Stud. Mycol.">
        <title>101 Dothideomycetes genomes: a test case for predicting lifestyles and emergence of pathogens.</title>
        <authorList>
            <person name="Haridas S."/>
            <person name="Albert R."/>
            <person name="Binder M."/>
            <person name="Bloem J."/>
            <person name="Labutti K."/>
            <person name="Salamov A."/>
            <person name="Andreopoulos B."/>
            <person name="Baker S."/>
            <person name="Barry K."/>
            <person name="Bills G."/>
            <person name="Bluhm B."/>
            <person name="Cannon C."/>
            <person name="Castanera R."/>
            <person name="Culley D."/>
            <person name="Daum C."/>
            <person name="Ezra D."/>
            <person name="Gonzalez J."/>
            <person name="Henrissat B."/>
            <person name="Kuo A."/>
            <person name="Liang C."/>
            <person name="Lipzen A."/>
            <person name="Lutzoni F."/>
            <person name="Magnuson J."/>
            <person name="Mondo S."/>
            <person name="Nolan M."/>
            <person name="Ohm R."/>
            <person name="Pangilinan J."/>
            <person name="Park H.-J."/>
            <person name="Ramirez L."/>
            <person name="Alfaro M."/>
            <person name="Sun H."/>
            <person name="Tritt A."/>
            <person name="Yoshinaga Y."/>
            <person name="Zwiers L.-H."/>
            <person name="Turgeon B."/>
            <person name="Goodwin S."/>
            <person name="Spatafora J."/>
            <person name="Crous P."/>
            <person name="Grigoriev I."/>
        </authorList>
    </citation>
    <scope>NUCLEOTIDE SEQUENCE</scope>
    <source>
        <strain evidence="2">CBS 101060</strain>
    </source>
</reference>
<dbReference type="Proteomes" id="UP000799429">
    <property type="component" value="Unassembled WGS sequence"/>
</dbReference>
<feature type="compositionally biased region" description="Low complexity" evidence="1">
    <location>
        <begin position="11"/>
        <end position="29"/>
    </location>
</feature>
<feature type="region of interest" description="Disordered" evidence="1">
    <location>
        <begin position="1"/>
        <end position="41"/>
    </location>
</feature>
<accession>A0A9P4VQ38</accession>
<dbReference type="AlphaFoldDB" id="A0A9P4VQ38"/>
<protein>
    <submittedName>
        <fullName evidence="2">Uncharacterized protein</fullName>
    </submittedName>
</protein>